<dbReference type="GO" id="GO:0051015">
    <property type="term" value="F:actin filament binding"/>
    <property type="evidence" value="ECO:0007669"/>
    <property type="project" value="TreeGrafter"/>
</dbReference>
<feature type="region of interest" description="Disordered" evidence="5">
    <location>
        <begin position="153"/>
        <end position="172"/>
    </location>
</feature>
<keyword evidence="3" id="KW-0206">Cytoskeleton</keyword>
<evidence type="ECO:0000256" key="5">
    <source>
        <dbReference type="SAM" id="MobiDB-lite"/>
    </source>
</evidence>
<feature type="compositionally biased region" description="Basic and acidic residues" evidence="5">
    <location>
        <begin position="163"/>
        <end position="172"/>
    </location>
</feature>
<dbReference type="Gene3D" id="3.30.920.20">
    <property type="entry name" value="Gas2-like domain"/>
    <property type="match status" value="1"/>
</dbReference>
<dbReference type="GO" id="GO:0005737">
    <property type="term" value="C:cytoplasm"/>
    <property type="evidence" value="ECO:0007669"/>
    <property type="project" value="TreeGrafter"/>
</dbReference>
<dbReference type="InterPro" id="IPR036534">
    <property type="entry name" value="GAR_dom_sf"/>
</dbReference>
<dbReference type="GO" id="GO:1904825">
    <property type="term" value="P:protein localization to microtubule plus-end"/>
    <property type="evidence" value="ECO:0007669"/>
    <property type="project" value="TreeGrafter"/>
</dbReference>
<feature type="transmembrane region" description="Helical" evidence="6">
    <location>
        <begin position="78"/>
        <end position="100"/>
    </location>
</feature>
<evidence type="ECO:0000256" key="1">
    <source>
        <dbReference type="ARBA" id="ARBA00004245"/>
    </source>
</evidence>
<feature type="region of interest" description="Disordered" evidence="5">
    <location>
        <begin position="425"/>
        <end position="524"/>
    </location>
</feature>
<evidence type="ECO:0000313" key="8">
    <source>
        <dbReference type="EMBL" id="TKR92401.1"/>
    </source>
</evidence>
<dbReference type="Pfam" id="PF02187">
    <property type="entry name" value="GAS2"/>
    <property type="match status" value="1"/>
</dbReference>
<dbReference type="EMBL" id="AZBU02000002">
    <property type="protein sequence ID" value="TKR92401.1"/>
    <property type="molecule type" value="Genomic_DNA"/>
</dbReference>
<keyword evidence="6" id="KW-1133">Transmembrane helix</keyword>
<dbReference type="GO" id="GO:0001578">
    <property type="term" value="P:microtubule bundle formation"/>
    <property type="evidence" value="ECO:0007669"/>
    <property type="project" value="TreeGrafter"/>
</dbReference>
<dbReference type="SUPFAM" id="SSF143575">
    <property type="entry name" value="GAS2 domain-like"/>
    <property type="match status" value="1"/>
</dbReference>
<keyword evidence="6" id="KW-0472">Membrane</keyword>
<evidence type="ECO:0000256" key="2">
    <source>
        <dbReference type="ARBA" id="ARBA00022490"/>
    </source>
</evidence>
<feature type="coiled-coil region" evidence="4">
    <location>
        <begin position="121"/>
        <end position="148"/>
    </location>
</feature>
<proteinExistence type="predicted"/>
<sequence length="665" mass="74440">MLQFAPKVDLSQIISFVVSIESTEFLNDFRVLSDVQSETMPSNELEFMPKYPLIAYERTLPGLHPGCKCSWPYQRSDFMANVVSTLFLLFCSAGIVFAATRTIQNRREQRELKRKKMLMFQKQAEELMKELLIQRNNTRQKMMMMMEENSEEIHATGEGSEEPCEKEAKNEDEKHDVDVLYNLMDSHESFEIEIRGGQPEEDVTEALAPAEQESFDIPDNLDSQESFEIEIHEDPRTNQRASISRIIWILKNPSRSRSTEIQEGQPGEDGSVNPEQSIEENTRNETGTEGEKKVTIVAKKLGGITRKKRRFILEKTDRERVDDEIVRQSSHCTCQNRFPIQFISSSRGDQPFKYSFGANTVKRMVRILRSTVMVRVGGGWETLDDFLIKHDPCRAKGQANISLFYPDVPPSNAIDSLEEFTMRSTRGTPVRQSTPSGSGIQTTPVSQFGTISGPTKKVMEMFPSSGSVSCGPPSKGTPTPSGSRKSSTTTPMSTSRRSSNGDDFYSRLARPSSSSGSCSNLLDSRPQSCCSDISESSERPTLIPSLRGRKGVCYNGTPSPASPPGRTEPELVAFLERTAFYKPTSFSLATSIERVFINHLQNTSRCFPSPNFCINCCCYPVTPVSLNTPPQGLRGCPPRSSCGECWIRAAGPPSHRRIFSSFGLW</sequence>
<dbReference type="GO" id="GO:0031110">
    <property type="term" value="P:regulation of microtubule polymerization or depolymerization"/>
    <property type="evidence" value="ECO:0007669"/>
    <property type="project" value="TreeGrafter"/>
</dbReference>
<dbReference type="PANTHER" id="PTHR46756">
    <property type="entry name" value="TRANSGELIN"/>
    <property type="match status" value="1"/>
</dbReference>
<evidence type="ECO:0000256" key="3">
    <source>
        <dbReference type="ARBA" id="ARBA00023212"/>
    </source>
</evidence>
<feature type="compositionally biased region" description="Polar residues" evidence="5">
    <location>
        <begin position="425"/>
        <end position="453"/>
    </location>
</feature>
<dbReference type="GO" id="GO:0008017">
    <property type="term" value="F:microtubule binding"/>
    <property type="evidence" value="ECO:0007669"/>
    <property type="project" value="InterPro"/>
</dbReference>
<dbReference type="STRING" id="34508.A0A4U5P8U0"/>
<dbReference type="SMART" id="SM00243">
    <property type="entry name" value="GAS2"/>
    <property type="match status" value="1"/>
</dbReference>
<dbReference type="OrthoDB" id="2250192at2759"/>
<feature type="region of interest" description="Disordered" evidence="5">
    <location>
        <begin position="255"/>
        <end position="291"/>
    </location>
</feature>
<keyword evidence="2" id="KW-0963">Cytoplasm</keyword>
<reference evidence="8" key="1">
    <citation type="submission" date="2013-11" db="EMBL/GenBank/DDBJ databases">
        <authorList>
            <person name="Sternberg P."/>
            <person name="Dillman A."/>
            <person name="Macchietto M."/>
        </authorList>
    </citation>
    <scope>NUCLEOTIDE SEQUENCE</scope>
    <source>
        <strain evidence="8">ALL</strain>
    </source>
</reference>
<name>A0A4U5P8U0_STECR</name>
<keyword evidence="4" id="KW-0175">Coiled coil</keyword>
<dbReference type="PANTHER" id="PTHR46756:SF18">
    <property type="entry name" value="GAS2-LIKE PROTEIN PICKLED EGGS"/>
    <property type="match status" value="1"/>
</dbReference>
<accession>A0A4U5P8U0</accession>
<evidence type="ECO:0000256" key="6">
    <source>
        <dbReference type="SAM" id="Phobius"/>
    </source>
</evidence>
<feature type="compositionally biased region" description="Low complexity" evidence="5">
    <location>
        <begin position="463"/>
        <end position="498"/>
    </location>
</feature>
<feature type="compositionally biased region" description="Low complexity" evidence="5">
    <location>
        <begin position="506"/>
        <end position="524"/>
    </location>
</feature>
<dbReference type="GO" id="GO:0008093">
    <property type="term" value="F:cytoskeletal anchor activity"/>
    <property type="evidence" value="ECO:0007669"/>
    <property type="project" value="TreeGrafter"/>
</dbReference>
<dbReference type="PROSITE" id="PS51460">
    <property type="entry name" value="GAR"/>
    <property type="match status" value="1"/>
</dbReference>
<dbReference type="AlphaFoldDB" id="A0A4U5P8U0"/>
<keyword evidence="6" id="KW-0812">Transmembrane</keyword>
<dbReference type="GO" id="GO:0001725">
    <property type="term" value="C:stress fiber"/>
    <property type="evidence" value="ECO:0007669"/>
    <property type="project" value="TreeGrafter"/>
</dbReference>
<dbReference type="GO" id="GO:0005884">
    <property type="term" value="C:actin filament"/>
    <property type="evidence" value="ECO:0007669"/>
    <property type="project" value="TreeGrafter"/>
</dbReference>
<dbReference type="GO" id="GO:0035371">
    <property type="term" value="C:microtubule plus-end"/>
    <property type="evidence" value="ECO:0007669"/>
    <property type="project" value="TreeGrafter"/>
</dbReference>
<gene>
    <name evidence="8" type="ORF">L596_007063</name>
</gene>
<dbReference type="InterPro" id="IPR003108">
    <property type="entry name" value="GAR_dom"/>
</dbReference>
<comment type="subcellular location">
    <subcellularLocation>
        <location evidence="1">Cytoplasm</location>
        <location evidence="1">Cytoskeleton</location>
    </subcellularLocation>
</comment>
<evidence type="ECO:0000256" key="4">
    <source>
        <dbReference type="SAM" id="Coils"/>
    </source>
</evidence>
<evidence type="ECO:0000259" key="7">
    <source>
        <dbReference type="PROSITE" id="PS51460"/>
    </source>
</evidence>
<protein>
    <recommendedName>
        <fullName evidence="7">GAR domain-containing protein</fullName>
    </recommendedName>
</protein>
<dbReference type="GO" id="GO:0051764">
    <property type="term" value="P:actin crosslink formation"/>
    <property type="evidence" value="ECO:0007669"/>
    <property type="project" value="TreeGrafter"/>
</dbReference>
<feature type="domain" description="GAR" evidence="7">
    <location>
        <begin position="316"/>
        <end position="394"/>
    </location>
</feature>
<comment type="caution">
    <text evidence="8">The sequence shown here is derived from an EMBL/GenBank/DDBJ whole genome shotgun (WGS) entry which is preliminary data.</text>
</comment>
<organism evidence="8">
    <name type="scientific">Steinernema carpocapsae</name>
    <name type="common">Entomopathogenic nematode</name>
    <dbReference type="NCBI Taxonomy" id="34508"/>
    <lineage>
        <taxon>Eukaryota</taxon>
        <taxon>Metazoa</taxon>
        <taxon>Ecdysozoa</taxon>
        <taxon>Nematoda</taxon>
        <taxon>Chromadorea</taxon>
        <taxon>Rhabditida</taxon>
        <taxon>Tylenchina</taxon>
        <taxon>Panagrolaimomorpha</taxon>
        <taxon>Strongyloidoidea</taxon>
        <taxon>Steinernematidae</taxon>
        <taxon>Steinernema</taxon>
    </lineage>
</organism>
<reference evidence="8" key="3">
    <citation type="journal article" date="2019" name="G3 (Bethesda)">
        <title>Hybrid Assembly of the Genome of the Entomopathogenic Nematode Steinernema carpocapsae Identifies the X-Chromosome.</title>
        <authorList>
            <person name="Serra L."/>
            <person name="Macchietto M."/>
            <person name="Macias-Munoz A."/>
            <person name="McGill C.J."/>
            <person name="Rodriguez I.M."/>
            <person name="Rodriguez B."/>
            <person name="Murad R."/>
            <person name="Mortazavi A."/>
        </authorList>
    </citation>
    <scope>NUCLEOTIDE SEQUENCE</scope>
    <source>
        <strain evidence="8">ALL</strain>
    </source>
</reference>
<reference evidence="8" key="2">
    <citation type="journal article" date="2015" name="Genome Biol.">
        <title>Comparative genomics of Steinernema reveals deeply conserved gene regulatory networks.</title>
        <authorList>
            <person name="Dillman A.R."/>
            <person name="Macchietto M."/>
            <person name="Porter C.F."/>
            <person name="Rogers A."/>
            <person name="Williams B."/>
            <person name="Antoshechkin I."/>
            <person name="Lee M.M."/>
            <person name="Goodwin Z."/>
            <person name="Lu X."/>
            <person name="Lewis E.E."/>
            <person name="Goodrich-Blair H."/>
            <person name="Stock S.P."/>
            <person name="Adams B.J."/>
            <person name="Sternberg P.W."/>
            <person name="Mortazavi A."/>
        </authorList>
    </citation>
    <scope>NUCLEOTIDE SEQUENCE [LARGE SCALE GENOMIC DNA]</scope>
    <source>
        <strain evidence="8">ALL</strain>
    </source>
</reference>